<feature type="transmembrane region" description="Helical" evidence="2">
    <location>
        <begin position="569"/>
        <end position="590"/>
    </location>
</feature>
<name>A0A556B159_9BURK</name>
<dbReference type="Pfam" id="PF00873">
    <property type="entry name" value="ACR_tran"/>
    <property type="match status" value="1"/>
</dbReference>
<dbReference type="GO" id="GO:0042910">
    <property type="term" value="F:xenobiotic transmembrane transporter activity"/>
    <property type="evidence" value="ECO:0007669"/>
    <property type="project" value="TreeGrafter"/>
</dbReference>
<feature type="transmembrane region" description="Helical" evidence="2">
    <location>
        <begin position="133"/>
        <end position="156"/>
    </location>
</feature>
<proteinExistence type="predicted"/>
<sequence length="1182" mass="127356">MDRRTGADRDPGRAAGRAALSQRPGLRLRARRPDRQGRGAPGRTRPAVGRAPRRADRARGGRARRHRRARRPAGRPARACDRGRRRSGIGGADVSGGAAPSSPGADAAGPASNAPASRETPEVRDAHPLARFFFLRPIFGILLVITLLLGGLMAYFQLVKEALPDLNIPFATVTTAWPGADPQSMEEQVTEIIEDELTTLQGVRQVDSASFDSFSVIAVEFDAAADPVDAMNRLRAAVADAEAELPTDVEPPVIVQASVDDRPIFTFALHGAAGSATMNALARDIRDTLERLPGVNEVDIGGEREEIVQILLRPERMLAMGLSPATVRNAVQRANIEQPFGEIRSDTIGAVVRLEGRFRNVDDLRALPVARMGGLAAGRAVRLDEVATVRRTQETETTRAFFSQRGDDYRPSLEVSVRKTPGADTVALVESIRQTLEQLHGEGAWPAGIEYSVTQDEAAQIWDSLTEVFVSALQTMAIVFVILFLTIAWREAVVAGLSVPVTFAGVLLIILLMGYSLNELVVIGMVIALVMIIDVFIILMEGLHDEIYNRGKTFGQAVLATVGRYAKPAFAAQITTILALVPLMSISGTAGEFIRVLPATTVVCLVLSFVVAMLCSLPLSRALLGRQRKAEDPRKQGLSDRLNQRAVARLERWTARWVVKSRGRAWLWVLLAVLIFVASLFAFSQARIELFPATDGERLGINIELPPTTELDSAQAIADGVGEILRGKPYFDSVVKLVGRKSPFAGGSMASLLQPSEAENFVGFSATFRERGERDAESYELADEIRGELAAYLEERVAAAQLLVVAETGSPDGGDPIEIQLIGADMDELLGLSRQVQALLGETAGVVDVRDNIGMLMPQMNLRPDREAVDFFGIGHDELAAQLRIAFSSDEIGTFVTDEGSDNIDIRLGTEWPSRPGEAGGPRNAEELSRVRVFTGEGRSIALNQLLMPAQSEAASAITRADGERAVTVMAKNEGRTVGEVMTELAPRLAEMQRDWPNGYRAVIGGESAETQETFGSALLALVIAVVLVVGVLVIVFASFRQAFIIFATMPLAVVGAALGFWAFDITFSFFAMIGLVSLIGIAINNGIIMVDTMNSFLKEERMAIPDAAAAGAARRLRPLLTTAITTIVGLVPLAVGSAFYRPLTLVIIFGLISVSLLALVVVPALYLLLTPANAGEREVLD</sequence>
<dbReference type="Gene3D" id="3.30.2090.10">
    <property type="entry name" value="Multidrug efflux transporter AcrB TolC docking domain, DN and DC subdomains"/>
    <property type="match status" value="2"/>
</dbReference>
<dbReference type="PANTHER" id="PTHR32063:SF0">
    <property type="entry name" value="SWARMING MOTILITY PROTEIN SWRC"/>
    <property type="match status" value="1"/>
</dbReference>
<dbReference type="Proteomes" id="UP000318405">
    <property type="component" value="Unassembled WGS sequence"/>
</dbReference>
<feature type="region of interest" description="Disordered" evidence="1">
    <location>
        <begin position="1"/>
        <end position="122"/>
    </location>
</feature>
<dbReference type="Gene3D" id="3.30.70.1440">
    <property type="entry name" value="Multidrug efflux transporter AcrB pore domain"/>
    <property type="match status" value="1"/>
</dbReference>
<keyword evidence="2" id="KW-1133">Transmembrane helix</keyword>
<feature type="transmembrane region" description="Helical" evidence="2">
    <location>
        <begin position="1120"/>
        <end position="1141"/>
    </location>
</feature>
<gene>
    <name evidence="3" type="ORF">FOZ76_00730</name>
</gene>
<dbReference type="PANTHER" id="PTHR32063">
    <property type="match status" value="1"/>
</dbReference>
<dbReference type="EMBL" id="VLTJ01000002">
    <property type="protein sequence ID" value="TSH98927.1"/>
    <property type="molecule type" value="Genomic_DNA"/>
</dbReference>
<evidence type="ECO:0000256" key="1">
    <source>
        <dbReference type="SAM" id="MobiDB-lite"/>
    </source>
</evidence>
<feature type="transmembrane region" description="Helical" evidence="2">
    <location>
        <begin position="665"/>
        <end position="683"/>
    </location>
</feature>
<dbReference type="InterPro" id="IPR001036">
    <property type="entry name" value="Acrflvin-R"/>
</dbReference>
<feature type="transmembrane region" description="Helical" evidence="2">
    <location>
        <begin position="521"/>
        <end position="540"/>
    </location>
</feature>
<dbReference type="OrthoDB" id="9798415at2"/>
<feature type="transmembrane region" description="Helical" evidence="2">
    <location>
        <begin position="1147"/>
        <end position="1170"/>
    </location>
</feature>
<dbReference type="SUPFAM" id="SSF82714">
    <property type="entry name" value="Multidrug efflux transporter AcrB TolC docking domain, DN and DC subdomains"/>
    <property type="match status" value="1"/>
</dbReference>
<evidence type="ECO:0000313" key="4">
    <source>
        <dbReference type="Proteomes" id="UP000318405"/>
    </source>
</evidence>
<dbReference type="GO" id="GO:0005886">
    <property type="term" value="C:plasma membrane"/>
    <property type="evidence" value="ECO:0007669"/>
    <property type="project" value="TreeGrafter"/>
</dbReference>
<dbReference type="Gene3D" id="3.30.70.1320">
    <property type="entry name" value="Multidrug efflux transporter AcrB pore domain like"/>
    <property type="match status" value="1"/>
</dbReference>
<dbReference type="PRINTS" id="PR00702">
    <property type="entry name" value="ACRIFLAVINRP"/>
</dbReference>
<dbReference type="Gene3D" id="1.20.1640.10">
    <property type="entry name" value="Multidrug efflux transporter AcrB transmembrane domain"/>
    <property type="match status" value="2"/>
</dbReference>
<dbReference type="Gene3D" id="3.30.70.1430">
    <property type="entry name" value="Multidrug efflux transporter AcrB pore domain"/>
    <property type="match status" value="2"/>
</dbReference>
<organism evidence="3 4">
    <name type="scientific">Verticiella sediminum</name>
    <dbReference type="NCBI Taxonomy" id="1247510"/>
    <lineage>
        <taxon>Bacteria</taxon>
        <taxon>Pseudomonadati</taxon>
        <taxon>Pseudomonadota</taxon>
        <taxon>Betaproteobacteria</taxon>
        <taxon>Burkholderiales</taxon>
        <taxon>Alcaligenaceae</taxon>
        <taxon>Verticiella</taxon>
    </lineage>
</organism>
<accession>A0A556B159</accession>
<protein>
    <submittedName>
        <fullName evidence="3">Efflux RND transporter permease subunit</fullName>
    </submittedName>
</protein>
<feature type="transmembrane region" description="Helical" evidence="2">
    <location>
        <begin position="1070"/>
        <end position="1091"/>
    </location>
</feature>
<dbReference type="AlphaFoldDB" id="A0A556B159"/>
<feature type="transmembrane region" description="Helical" evidence="2">
    <location>
        <begin position="1015"/>
        <end position="1037"/>
    </location>
</feature>
<keyword evidence="2" id="KW-0472">Membrane</keyword>
<keyword evidence="4" id="KW-1185">Reference proteome</keyword>
<feature type="compositionally biased region" description="Low complexity" evidence="1">
    <location>
        <begin position="95"/>
        <end position="117"/>
    </location>
</feature>
<feature type="compositionally biased region" description="Basic and acidic residues" evidence="1">
    <location>
        <begin position="1"/>
        <end position="12"/>
    </location>
</feature>
<feature type="transmembrane region" description="Helical" evidence="2">
    <location>
        <begin position="468"/>
        <end position="487"/>
    </location>
</feature>
<keyword evidence="2" id="KW-0812">Transmembrane</keyword>
<evidence type="ECO:0000313" key="3">
    <source>
        <dbReference type="EMBL" id="TSH98927.1"/>
    </source>
</evidence>
<feature type="compositionally biased region" description="Basic residues" evidence="1">
    <location>
        <begin position="60"/>
        <end position="73"/>
    </location>
</feature>
<feature type="compositionally biased region" description="Low complexity" evidence="1">
    <location>
        <begin position="41"/>
        <end position="50"/>
    </location>
</feature>
<comment type="caution">
    <text evidence="3">The sequence shown here is derived from an EMBL/GenBank/DDBJ whole genome shotgun (WGS) entry which is preliminary data.</text>
</comment>
<dbReference type="SUPFAM" id="SSF82866">
    <property type="entry name" value="Multidrug efflux transporter AcrB transmembrane domain"/>
    <property type="match status" value="2"/>
</dbReference>
<reference evidence="3 4" key="1">
    <citation type="submission" date="2019-07" db="EMBL/GenBank/DDBJ databases">
        <title>Qingshengfaniella alkalisoli gen. nov., sp. nov., isolated from saline soil.</title>
        <authorList>
            <person name="Xu L."/>
            <person name="Huang X.-X."/>
            <person name="Sun J.-Q."/>
        </authorList>
    </citation>
    <scope>NUCLEOTIDE SEQUENCE [LARGE SCALE GENOMIC DNA]</scope>
    <source>
        <strain evidence="3 4">DSM 27279</strain>
    </source>
</reference>
<feature type="transmembrane region" description="Helical" evidence="2">
    <location>
        <begin position="596"/>
        <end position="619"/>
    </location>
</feature>
<dbReference type="InterPro" id="IPR027463">
    <property type="entry name" value="AcrB_DN_DC_subdom"/>
</dbReference>
<dbReference type="SUPFAM" id="SSF82693">
    <property type="entry name" value="Multidrug efflux transporter AcrB pore domain, PN1, PN2, PC1 and PC2 subdomains"/>
    <property type="match status" value="2"/>
</dbReference>
<evidence type="ECO:0000256" key="2">
    <source>
        <dbReference type="SAM" id="Phobius"/>
    </source>
</evidence>
<feature type="transmembrane region" description="Helical" evidence="2">
    <location>
        <begin position="1044"/>
        <end position="1064"/>
    </location>
</feature>
<feature type="transmembrane region" description="Helical" evidence="2">
    <location>
        <begin position="494"/>
        <end position="515"/>
    </location>
</feature>